<keyword evidence="1" id="KW-0614">Plasmid</keyword>
<proteinExistence type="predicted"/>
<dbReference type="InterPro" id="IPR045932">
    <property type="entry name" value="DUF6352"/>
</dbReference>
<sequence>MREFWVSSGHHLTRRAGNGELEVTDELLLAFLARPELNAPADACSAESELRAALLNSPRRPVSNDEIAKLEDSDARVNWAIMVAFRDRLLEAKTIEGAYLNLIRCGPAGTPPLLINHLVHLILRNALDGCDDPHVLRAGELLFRKQCVSYGTGTPLLADAETIDVLKEAAICSPLDAILGRDAIVNLDILSDTNAWSYWSRSDAFTMVLNIGSDPRARQGLAQVVSTWIEHLLHVDLDVLPIDAIEDGACRNVLGLDAEATRIGHALWNGETLTSGEITRILALFRLTFVDGHERVWKGVPHPIYVLLAATPDDIVHVSPHNLILELSAISRLNSIEQEFEHG</sequence>
<dbReference type="RefSeq" id="WP_173946024.1">
    <property type="nucleotide sequence ID" value="NZ_CP102846.1"/>
</dbReference>
<evidence type="ECO:0000313" key="1">
    <source>
        <dbReference type="EMBL" id="UVF22177.1"/>
    </source>
</evidence>
<dbReference type="EMBL" id="CP102846">
    <property type="protein sequence ID" value="UVF22177.1"/>
    <property type="molecule type" value="Genomic_DNA"/>
</dbReference>
<evidence type="ECO:0000313" key="2">
    <source>
        <dbReference type="Proteomes" id="UP001017257"/>
    </source>
</evidence>
<keyword evidence="2" id="KW-1185">Reference proteome</keyword>
<reference evidence="1" key="1">
    <citation type="submission" date="2022-08" db="EMBL/GenBank/DDBJ databases">
        <title>Microvirga terrae sp. nov., isolated from soil.</title>
        <authorList>
            <person name="Kim K.H."/>
            <person name="Seo Y.L."/>
            <person name="Kim J.M."/>
            <person name="Lee J.K."/>
            <person name="Han D.M."/>
            <person name="Jeon C.O."/>
        </authorList>
    </citation>
    <scope>NUCLEOTIDE SEQUENCE</scope>
    <source>
        <strain evidence="1">R24</strain>
        <plasmid evidence="1">pR24_1</plasmid>
    </source>
</reference>
<gene>
    <name evidence="1" type="ORF">HPT29_026120</name>
</gene>
<protein>
    <submittedName>
        <fullName evidence="1">DUF6352 family protein</fullName>
    </submittedName>
</protein>
<dbReference type="Proteomes" id="UP001017257">
    <property type="component" value="Plasmid pR24_1"/>
</dbReference>
<name>A0ABY5S297_9HYPH</name>
<dbReference type="Pfam" id="PF19879">
    <property type="entry name" value="DUF6352"/>
    <property type="match status" value="1"/>
</dbReference>
<organism evidence="1 2">
    <name type="scientific">Microvirga terrae</name>
    <dbReference type="NCBI Taxonomy" id="2740529"/>
    <lineage>
        <taxon>Bacteria</taxon>
        <taxon>Pseudomonadati</taxon>
        <taxon>Pseudomonadota</taxon>
        <taxon>Alphaproteobacteria</taxon>
        <taxon>Hyphomicrobiales</taxon>
        <taxon>Methylobacteriaceae</taxon>
        <taxon>Microvirga</taxon>
    </lineage>
</organism>
<geneLocation type="plasmid" evidence="1 2">
    <name>pR24_1</name>
</geneLocation>
<accession>A0ABY5S297</accession>